<evidence type="ECO:0000256" key="5">
    <source>
        <dbReference type="ARBA" id="ARBA00011245"/>
    </source>
</evidence>
<keyword evidence="7" id="KW-0597">Phosphoprotein</keyword>
<evidence type="ECO:0000256" key="4">
    <source>
        <dbReference type="ARBA" id="ARBA00006206"/>
    </source>
</evidence>
<dbReference type="GO" id="GO:0033499">
    <property type="term" value="P:galactose catabolic process via UDP-galactose, Leloir pathway"/>
    <property type="evidence" value="ECO:0007669"/>
    <property type="project" value="TreeGrafter"/>
</dbReference>
<sequence>MKKIAVLLVSIVLLSCSNEPVLIDESDFGGVIDGKEVNLFTLKNDSGIVTQITNFGGRVVNLWVPDKNGNFEDIVIGYETLDGYLNSSEIYYGALIGRYGNRIASGEFVLNDTIYHLAQNDGDNHLHGGVKGFNDVVFDAAQPDENTLVLTYTSPHMEEGYPGNLDVKVQYRLTSANELKIEYWATTDKATPVNLTHHSFFNLKGAGNGTVNDHLLQINADFYTPVNDGLIPTGEIAPVEGTPMDFRVPTPIGERIDADFKQLEFGKGYDHNWVLLPSDEALTFAARVLEPNSGRTLEVYTNEPGLQFYGGNFLDGSDTGKYGKTYDHRSAFCLETQHFPDSPNQEDFPSTILNPGEEYYSVCVYEFGVEE</sequence>
<evidence type="ECO:0000256" key="13">
    <source>
        <dbReference type="PIRSR" id="PIRSR005096-2"/>
    </source>
</evidence>
<evidence type="ECO:0000256" key="2">
    <source>
        <dbReference type="ARBA" id="ARBA00004496"/>
    </source>
</evidence>
<dbReference type="PANTHER" id="PTHR10091">
    <property type="entry name" value="ALDOSE-1-EPIMERASE"/>
    <property type="match status" value="1"/>
</dbReference>
<keyword evidence="10 11" id="KW-0119">Carbohydrate metabolism</keyword>
<evidence type="ECO:0000256" key="14">
    <source>
        <dbReference type="PIRSR" id="PIRSR005096-3"/>
    </source>
</evidence>
<dbReference type="Proteomes" id="UP000184050">
    <property type="component" value="Unassembled WGS sequence"/>
</dbReference>
<comment type="subunit">
    <text evidence="5">Monomer.</text>
</comment>
<dbReference type="EMBL" id="FQZE01000011">
    <property type="protein sequence ID" value="SHJ10213.1"/>
    <property type="molecule type" value="Genomic_DNA"/>
</dbReference>
<dbReference type="CDD" id="cd09019">
    <property type="entry name" value="galactose_mutarotase_like"/>
    <property type="match status" value="1"/>
</dbReference>
<dbReference type="GO" id="GO:0005737">
    <property type="term" value="C:cytoplasm"/>
    <property type="evidence" value="ECO:0007669"/>
    <property type="project" value="UniProtKB-SubCell"/>
</dbReference>
<evidence type="ECO:0000256" key="9">
    <source>
        <dbReference type="ARBA" id="ARBA00023235"/>
    </source>
</evidence>
<dbReference type="EC" id="5.1.3.3" evidence="11"/>
<evidence type="ECO:0000256" key="11">
    <source>
        <dbReference type="PIRNR" id="PIRNR005096"/>
    </source>
</evidence>
<dbReference type="GO" id="GO:0030246">
    <property type="term" value="F:carbohydrate binding"/>
    <property type="evidence" value="ECO:0007669"/>
    <property type="project" value="InterPro"/>
</dbReference>
<comment type="pathway">
    <text evidence="3 11">Carbohydrate metabolism; hexose metabolism.</text>
</comment>
<dbReference type="STRING" id="1168035.SAMN05444280_11121"/>
<evidence type="ECO:0000313" key="15">
    <source>
        <dbReference type="EMBL" id="SHJ10213.1"/>
    </source>
</evidence>
<feature type="binding site" evidence="13">
    <location>
        <position position="270"/>
    </location>
    <ligand>
        <name>beta-D-galactose</name>
        <dbReference type="ChEBI" id="CHEBI:27667"/>
    </ligand>
</feature>
<dbReference type="Pfam" id="PF01263">
    <property type="entry name" value="Aldose_epim"/>
    <property type="match status" value="1"/>
</dbReference>
<accession>A0A1M6GJV9</accession>
<feature type="binding site" evidence="14">
    <location>
        <begin position="101"/>
        <end position="102"/>
    </location>
    <ligand>
        <name>beta-D-galactose</name>
        <dbReference type="ChEBI" id="CHEBI:27667"/>
    </ligand>
</feature>
<dbReference type="PANTHER" id="PTHR10091:SF0">
    <property type="entry name" value="GALACTOSE MUTAROTASE"/>
    <property type="match status" value="1"/>
</dbReference>
<evidence type="ECO:0000256" key="8">
    <source>
        <dbReference type="ARBA" id="ARBA00022837"/>
    </source>
</evidence>
<evidence type="ECO:0000256" key="1">
    <source>
        <dbReference type="ARBA" id="ARBA00001913"/>
    </source>
</evidence>
<keyword evidence="8" id="KW-0106">Calcium</keyword>
<evidence type="ECO:0000256" key="10">
    <source>
        <dbReference type="ARBA" id="ARBA00023277"/>
    </source>
</evidence>
<dbReference type="InterPro" id="IPR014718">
    <property type="entry name" value="GH-type_carb-bd"/>
</dbReference>
<protein>
    <recommendedName>
        <fullName evidence="11">Aldose 1-epimerase</fullName>
        <ecNumber evidence="11">5.1.3.3</ecNumber>
    </recommendedName>
</protein>
<feature type="active site" description="Proton acceptor" evidence="12">
    <location>
        <position position="335"/>
    </location>
</feature>
<reference evidence="15 16" key="1">
    <citation type="submission" date="2016-11" db="EMBL/GenBank/DDBJ databases">
        <authorList>
            <person name="Jaros S."/>
            <person name="Januszkiewicz K."/>
            <person name="Wedrychowicz H."/>
        </authorList>
    </citation>
    <scope>NUCLEOTIDE SEQUENCE [LARGE SCALE GENOMIC DNA]</scope>
    <source>
        <strain evidence="15 16">DSM 27063</strain>
    </source>
</reference>
<dbReference type="GO" id="GO:0004034">
    <property type="term" value="F:aldose 1-epimerase activity"/>
    <property type="evidence" value="ECO:0007669"/>
    <property type="project" value="UniProtKB-EC"/>
</dbReference>
<keyword evidence="6" id="KW-0963">Cytoplasm</keyword>
<comment type="catalytic activity">
    <reaction evidence="11">
        <text>alpha-D-glucose = beta-D-glucose</text>
        <dbReference type="Rhea" id="RHEA:10264"/>
        <dbReference type="ChEBI" id="CHEBI:15903"/>
        <dbReference type="ChEBI" id="CHEBI:17925"/>
        <dbReference type="EC" id="5.1.3.3"/>
    </reaction>
</comment>
<gene>
    <name evidence="15" type="ORF">SAMN05444280_11121</name>
</gene>
<dbReference type="FunFam" id="2.70.98.10:FF:000003">
    <property type="entry name" value="Aldose 1-epimerase"/>
    <property type="match status" value="1"/>
</dbReference>
<dbReference type="NCBIfam" id="NF008277">
    <property type="entry name" value="PRK11055.1"/>
    <property type="match status" value="1"/>
</dbReference>
<evidence type="ECO:0000256" key="3">
    <source>
        <dbReference type="ARBA" id="ARBA00005028"/>
    </source>
</evidence>
<dbReference type="InterPro" id="IPR011013">
    <property type="entry name" value="Gal_mutarotase_sf_dom"/>
</dbReference>
<dbReference type="RefSeq" id="WP_073168431.1">
    <property type="nucleotide sequence ID" value="NZ_FQZE01000011.1"/>
</dbReference>
<dbReference type="AlphaFoldDB" id="A0A1M6GJV9"/>
<dbReference type="PIRSF" id="PIRSF005096">
    <property type="entry name" value="GALM"/>
    <property type="match status" value="1"/>
</dbReference>
<comment type="subcellular location">
    <subcellularLocation>
        <location evidence="2">Cytoplasm</location>
    </subcellularLocation>
</comment>
<dbReference type="PROSITE" id="PS51257">
    <property type="entry name" value="PROKAR_LIPOPROTEIN"/>
    <property type="match status" value="1"/>
</dbReference>
<evidence type="ECO:0000256" key="6">
    <source>
        <dbReference type="ARBA" id="ARBA00022490"/>
    </source>
</evidence>
<dbReference type="InterPro" id="IPR008183">
    <property type="entry name" value="Aldose_1/G6P_1-epimerase"/>
</dbReference>
<comment type="similarity">
    <text evidence="4 11">Belongs to the aldose epimerase family.</text>
</comment>
<keyword evidence="16" id="KW-1185">Reference proteome</keyword>
<dbReference type="InterPro" id="IPR015443">
    <property type="entry name" value="Aldose_1-epimerase"/>
</dbReference>
<dbReference type="Gene3D" id="2.70.98.10">
    <property type="match status" value="1"/>
</dbReference>
<dbReference type="OrthoDB" id="9779408at2"/>
<comment type="cofactor">
    <cofactor evidence="1">
        <name>Ca(2+)</name>
        <dbReference type="ChEBI" id="CHEBI:29108"/>
    </cofactor>
</comment>
<proteinExistence type="inferred from homology"/>
<dbReference type="InterPro" id="IPR047215">
    <property type="entry name" value="Galactose_mutarotase-like"/>
</dbReference>
<dbReference type="SUPFAM" id="SSF74650">
    <property type="entry name" value="Galactose mutarotase-like"/>
    <property type="match status" value="1"/>
</dbReference>
<dbReference type="UniPathway" id="UPA00242"/>
<evidence type="ECO:0000313" key="16">
    <source>
        <dbReference type="Proteomes" id="UP000184050"/>
    </source>
</evidence>
<evidence type="ECO:0000256" key="7">
    <source>
        <dbReference type="ARBA" id="ARBA00022553"/>
    </source>
</evidence>
<keyword evidence="9 11" id="KW-0413">Isomerase</keyword>
<name>A0A1M6GJV9_9BACT</name>
<dbReference type="GO" id="GO:0006006">
    <property type="term" value="P:glucose metabolic process"/>
    <property type="evidence" value="ECO:0007669"/>
    <property type="project" value="TreeGrafter"/>
</dbReference>
<feature type="active site" description="Proton donor" evidence="12">
    <location>
        <position position="198"/>
    </location>
</feature>
<organism evidence="15 16">
    <name type="scientific">Tangfeifania diversioriginum</name>
    <dbReference type="NCBI Taxonomy" id="1168035"/>
    <lineage>
        <taxon>Bacteria</taxon>
        <taxon>Pseudomonadati</taxon>
        <taxon>Bacteroidota</taxon>
        <taxon>Bacteroidia</taxon>
        <taxon>Marinilabiliales</taxon>
        <taxon>Prolixibacteraceae</taxon>
        <taxon>Tangfeifania</taxon>
    </lineage>
</organism>
<evidence type="ECO:0000256" key="12">
    <source>
        <dbReference type="PIRSR" id="PIRSR005096-1"/>
    </source>
</evidence>